<protein>
    <submittedName>
        <fullName evidence="1">Uncharacterized protein</fullName>
    </submittedName>
</protein>
<organism evidence="1 2">
    <name type="scientific">Macrolepiota fuliginosa MF-IS2</name>
    <dbReference type="NCBI Taxonomy" id="1400762"/>
    <lineage>
        <taxon>Eukaryota</taxon>
        <taxon>Fungi</taxon>
        <taxon>Dikarya</taxon>
        <taxon>Basidiomycota</taxon>
        <taxon>Agaricomycotina</taxon>
        <taxon>Agaricomycetes</taxon>
        <taxon>Agaricomycetidae</taxon>
        <taxon>Agaricales</taxon>
        <taxon>Agaricineae</taxon>
        <taxon>Agaricaceae</taxon>
        <taxon>Macrolepiota</taxon>
    </lineage>
</organism>
<dbReference type="EMBL" id="MU151129">
    <property type="protein sequence ID" value="KAF9449480.1"/>
    <property type="molecule type" value="Genomic_DNA"/>
</dbReference>
<evidence type="ECO:0000313" key="1">
    <source>
        <dbReference type="EMBL" id="KAF9449480.1"/>
    </source>
</evidence>
<dbReference type="Proteomes" id="UP000807342">
    <property type="component" value="Unassembled WGS sequence"/>
</dbReference>
<accession>A0A9P5XH69</accession>
<gene>
    <name evidence="1" type="ORF">P691DRAFT_552508</name>
</gene>
<name>A0A9P5XH69_9AGAR</name>
<proteinExistence type="predicted"/>
<comment type="caution">
    <text evidence="1">The sequence shown here is derived from an EMBL/GenBank/DDBJ whole genome shotgun (WGS) entry which is preliminary data.</text>
</comment>
<keyword evidence="2" id="KW-1185">Reference proteome</keyword>
<reference evidence="1" key="1">
    <citation type="submission" date="2020-11" db="EMBL/GenBank/DDBJ databases">
        <authorList>
            <consortium name="DOE Joint Genome Institute"/>
            <person name="Ahrendt S."/>
            <person name="Riley R."/>
            <person name="Andreopoulos W."/>
            <person name="Labutti K."/>
            <person name="Pangilinan J."/>
            <person name="Ruiz-Duenas F.J."/>
            <person name="Barrasa J.M."/>
            <person name="Sanchez-Garcia M."/>
            <person name="Camarero S."/>
            <person name="Miyauchi S."/>
            <person name="Serrano A."/>
            <person name="Linde D."/>
            <person name="Babiker R."/>
            <person name="Drula E."/>
            <person name="Ayuso-Fernandez I."/>
            <person name="Pacheco R."/>
            <person name="Padilla G."/>
            <person name="Ferreira P."/>
            <person name="Barriuso J."/>
            <person name="Kellner H."/>
            <person name="Castanera R."/>
            <person name="Alfaro M."/>
            <person name="Ramirez L."/>
            <person name="Pisabarro A.G."/>
            <person name="Kuo A."/>
            <person name="Tritt A."/>
            <person name="Lipzen A."/>
            <person name="He G."/>
            <person name="Yan M."/>
            <person name="Ng V."/>
            <person name="Cullen D."/>
            <person name="Martin F."/>
            <person name="Rosso M.-N."/>
            <person name="Henrissat B."/>
            <person name="Hibbett D."/>
            <person name="Martinez A.T."/>
            <person name="Grigoriev I.V."/>
        </authorList>
    </citation>
    <scope>NUCLEOTIDE SEQUENCE</scope>
    <source>
        <strain evidence="1">MF-IS2</strain>
    </source>
</reference>
<sequence length="141" mass="15584">MPLLRSLAEAGGGACLSAGSPSGTLLAAGMHLSSTFYVGQRPTKWASATGEIHYPVNVGEYPGGPVAWPIVAVMVVSDNGRPLRRRYPHDTPELGNGILWYKLKIVMWTDRNKLNKYPNLGFVIPREILFPRIRYFCLQLS</sequence>
<dbReference type="AlphaFoldDB" id="A0A9P5XH69"/>
<evidence type="ECO:0000313" key="2">
    <source>
        <dbReference type="Proteomes" id="UP000807342"/>
    </source>
</evidence>